<feature type="transmembrane region" description="Helical" evidence="9">
    <location>
        <begin position="291"/>
        <end position="312"/>
    </location>
</feature>
<keyword evidence="4" id="KW-1003">Cell membrane</keyword>
<comment type="subcellular location">
    <subcellularLocation>
        <location evidence="1">Cell membrane</location>
        <topology evidence="1">Multi-pass membrane protein</topology>
    </subcellularLocation>
</comment>
<evidence type="ECO:0000256" key="4">
    <source>
        <dbReference type="ARBA" id="ARBA00022475"/>
    </source>
</evidence>
<keyword evidence="3" id="KW-0813">Transport</keyword>
<gene>
    <name evidence="10" type="ORF">NRE15_13975</name>
</gene>
<evidence type="ECO:0000256" key="8">
    <source>
        <dbReference type="SAM" id="MobiDB-lite"/>
    </source>
</evidence>
<feature type="transmembrane region" description="Helical" evidence="9">
    <location>
        <begin position="54"/>
        <end position="73"/>
    </location>
</feature>
<evidence type="ECO:0000256" key="1">
    <source>
        <dbReference type="ARBA" id="ARBA00004651"/>
    </source>
</evidence>
<feature type="transmembrane region" description="Helical" evidence="9">
    <location>
        <begin position="239"/>
        <end position="261"/>
    </location>
</feature>
<feature type="transmembrane region" description="Helical" evidence="9">
    <location>
        <begin position="93"/>
        <end position="113"/>
    </location>
</feature>
<evidence type="ECO:0000313" key="10">
    <source>
        <dbReference type="EMBL" id="UUX33971.1"/>
    </source>
</evidence>
<evidence type="ECO:0000256" key="7">
    <source>
        <dbReference type="ARBA" id="ARBA00023136"/>
    </source>
</evidence>
<evidence type="ECO:0000256" key="6">
    <source>
        <dbReference type="ARBA" id="ARBA00022989"/>
    </source>
</evidence>
<evidence type="ECO:0000256" key="5">
    <source>
        <dbReference type="ARBA" id="ARBA00022692"/>
    </source>
</evidence>
<keyword evidence="6 9" id="KW-1133">Transmembrane helix</keyword>
<dbReference type="PANTHER" id="PTHR21716:SF53">
    <property type="entry name" value="PERMEASE PERM-RELATED"/>
    <property type="match status" value="1"/>
</dbReference>
<proteinExistence type="inferred from homology"/>
<feature type="region of interest" description="Disordered" evidence="8">
    <location>
        <begin position="400"/>
        <end position="422"/>
    </location>
</feature>
<organism evidence="10 11">
    <name type="scientific">Fundicoccus culcitae</name>
    <dbReference type="NCBI Taxonomy" id="2969821"/>
    <lineage>
        <taxon>Bacteria</taxon>
        <taxon>Bacillati</taxon>
        <taxon>Bacillota</taxon>
        <taxon>Bacilli</taxon>
        <taxon>Lactobacillales</taxon>
        <taxon>Aerococcaceae</taxon>
        <taxon>Fundicoccus</taxon>
    </lineage>
</organism>
<evidence type="ECO:0000256" key="3">
    <source>
        <dbReference type="ARBA" id="ARBA00022448"/>
    </source>
</evidence>
<feature type="transmembrane region" description="Helical" evidence="9">
    <location>
        <begin position="267"/>
        <end position="284"/>
    </location>
</feature>
<feature type="transmembrane region" description="Helical" evidence="9">
    <location>
        <begin position="170"/>
        <end position="192"/>
    </location>
</feature>
<dbReference type="EMBL" id="CP102453">
    <property type="protein sequence ID" value="UUX33971.1"/>
    <property type="molecule type" value="Genomic_DNA"/>
</dbReference>
<keyword evidence="7 9" id="KW-0472">Membrane</keyword>
<feature type="compositionally biased region" description="Basic and acidic residues" evidence="8">
    <location>
        <begin position="404"/>
        <end position="413"/>
    </location>
</feature>
<feature type="transmembrane region" description="Helical" evidence="9">
    <location>
        <begin position="20"/>
        <end position="42"/>
    </location>
</feature>
<dbReference type="RefSeq" id="WP_313793473.1">
    <property type="nucleotide sequence ID" value="NZ_CP102453.1"/>
</dbReference>
<feature type="transmembrane region" description="Helical" evidence="9">
    <location>
        <begin position="332"/>
        <end position="357"/>
    </location>
</feature>
<dbReference type="Pfam" id="PF01594">
    <property type="entry name" value="AI-2E_transport"/>
    <property type="match status" value="1"/>
</dbReference>
<accession>A0ABY5P5E6</accession>
<keyword evidence="5 9" id="KW-0812">Transmembrane</keyword>
<keyword evidence="11" id="KW-1185">Reference proteome</keyword>
<evidence type="ECO:0000256" key="2">
    <source>
        <dbReference type="ARBA" id="ARBA00009773"/>
    </source>
</evidence>
<dbReference type="PANTHER" id="PTHR21716">
    <property type="entry name" value="TRANSMEMBRANE PROTEIN"/>
    <property type="match status" value="1"/>
</dbReference>
<comment type="similarity">
    <text evidence="2">Belongs to the autoinducer-2 exporter (AI-2E) (TC 2.A.86) family.</text>
</comment>
<name>A0ABY5P5E6_9LACT</name>
<evidence type="ECO:0000313" key="11">
    <source>
        <dbReference type="Proteomes" id="UP001315967"/>
    </source>
</evidence>
<evidence type="ECO:0000256" key="9">
    <source>
        <dbReference type="SAM" id="Phobius"/>
    </source>
</evidence>
<dbReference type="InterPro" id="IPR002549">
    <property type="entry name" value="AI-2E-like"/>
</dbReference>
<reference evidence="10 11" key="1">
    <citation type="submission" date="2022-08" db="EMBL/GenBank/DDBJ databases">
        <title>Aerococcaceae sp. nov isolated from spoiled eye mask.</title>
        <authorList>
            <person name="Zhou G."/>
            <person name="Xie X.-B."/>
            <person name="Shi Q.-S."/>
            <person name="Wang Y.-S."/>
            <person name="Wen X."/>
            <person name="Peng H."/>
            <person name="Yang X.-J."/>
            <person name="Tao H.-B."/>
            <person name="Huang X.-M."/>
        </authorList>
    </citation>
    <scope>NUCLEOTIDE SEQUENCE [LARGE SCALE GENOMIC DNA]</scope>
    <source>
        <strain evidence="11">DM20194951</strain>
    </source>
</reference>
<protein>
    <submittedName>
        <fullName evidence="10">AI-2E family transporter</fullName>
    </submittedName>
</protein>
<sequence>MSQKSSDGKRRKNSWFWELFLNNKIVTTLLIILLILIIIWLFGQISHYFQPLGVIVNLLAFPVITSGILYYLFSPLVNKLSLNGVNKKVSVFAIFIGIVLLVTWGIITLIPIIRDQTQSFINNLPSYYDSISNMIANFPFNFGLSDSFDGIIEYINQIDITSLTERLNPLLTSTVGGLGNVIGIVAQIFTGLLTIPIILYYLLVSGHKIPTFILYYVPNKYRPAVSRMMYQGNYQISQYIRGQILVAIAVGVMFGIGYSIIGLDYGVTLAVLAAILNVIPYLGSIIAVIPALIIGLLTSPTMLIKVIIVMIIEQTIEGRFIQPQILGNSLKIHPITILFILLISGRLFGLSGVILGVPGYAVIKVIISEIYEWYRENSDLYDDPYVPPLVSEVDNELAVDMSSPDEKDTDDSQNHYSPNNIS</sequence>
<dbReference type="Proteomes" id="UP001315967">
    <property type="component" value="Chromosome"/>
</dbReference>